<evidence type="ECO:0000313" key="3">
    <source>
        <dbReference type="EnsemblPlants" id="KQK03082"/>
    </source>
</evidence>
<name>A0A0Q3QNP1_BRADI</name>
<proteinExistence type="predicted"/>
<reference evidence="2 3" key="1">
    <citation type="journal article" date="2010" name="Nature">
        <title>Genome sequencing and analysis of the model grass Brachypodium distachyon.</title>
        <authorList>
            <consortium name="International Brachypodium Initiative"/>
        </authorList>
    </citation>
    <scope>NUCLEOTIDE SEQUENCE [LARGE SCALE GENOMIC DNA]</scope>
    <source>
        <strain evidence="2 3">Bd21</strain>
    </source>
</reference>
<evidence type="ECO:0000313" key="2">
    <source>
        <dbReference type="EMBL" id="KQK03082.1"/>
    </source>
</evidence>
<gene>
    <name evidence="2" type="ORF">BRADI_2g05450v3</name>
</gene>
<feature type="compositionally biased region" description="Basic and acidic residues" evidence="1">
    <location>
        <begin position="55"/>
        <end position="70"/>
    </location>
</feature>
<feature type="region of interest" description="Disordered" evidence="1">
    <location>
        <begin position="109"/>
        <end position="131"/>
    </location>
</feature>
<dbReference type="Proteomes" id="UP000008810">
    <property type="component" value="Chromosome 2"/>
</dbReference>
<evidence type="ECO:0000313" key="4">
    <source>
        <dbReference type="Proteomes" id="UP000008810"/>
    </source>
</evidence>
<feature type="compositionally biased region" description="Basic and acidic residues" evidence="1">
    <location>
        <begin position="1"/>
        <end position="31"/>
    </location>
</feature>
<keyword evidence="4" id="KW-1185">Reference proteome</keyword>
<dbReference type="EMBL" id="CM000881">
    <property type="protein sequence ID" value="KQK03082.1"/>
    <property type="molecule type" value="Genomic_DNA"/>
</dbReference>
<accession>A0A0Q3QNP1</accession>
<reference evidence="2" key="2">
    <citation type="submission" date="2017-06" db="EMBL/GenBank/DDBJ databases">
        <title>WGS assembly of Brachypodium distachyon.</title>
        <authorList>
            <consortium name="The International Brachypodium Initiative"/>
            <person name="Lucas S."/>
            <person name="Harmon-Smith M."/>
            <person name="Lail K."/>
            <person name="Tice H."/>
            <person name="Grimwood J."/>
            <person name="Bruce D."/>
            <person name="Barry K."/>
            <person name="Shu S."/>
            <person name="Lindquist E."/>
            <person name="Wang M."/>
            <person name="Pitluck S."/>
            <person name="Vogel J.P."/>
            <person name="Garvin D.F."/>
            <person name="Mockler T.C."/>
            <person name="Schmutz J."/>
            <person name="Rokhsar D."/>
            <person name="Bevan M.W."/>
        </authorList>
    </citation>
    <scope>NUCLEOTIDE SEQUENCE</scope>
    <source>
        <strain evidence="2">Bd21</strain>
    </source>
</reference>
<dbReference type="InParanoid" id="A0A0Q3QNP1"/>
<protein>
    <submittedName>
        <fullName evidence="2 3">Uncharacterized protein</fullName>
    </submittedName>
</protein>
<feature type="compositionally biased region" description="Basic and acidic residues" evidence="1">
    <location>
        <begin position="112"/>
        <end position="128"/>
    </location>
</feature>
<feature type="region of interest" description="Disordered" evidence="1">
    <location>
        <begin position="1"/>
        <end position="70"/>
    </location>
</feature>
<organism evidence="2">
    <name type="scientific">Brachypodium distachyon</name>
    <name type="common">Purple false brome</name>
    <name type="synonym">Trachynia distachya</name>
    <dbReference type="NCBI Taxonomy" id="15368"/>
    <lineage>
        <taxon>Eukaryota</taxon>
        <taxon>Viridiplantae</taxon>
        <taxon>Streptophyta</taxon>
        <taxon>Embryophyta</taxon>
        <taxon>Tracheophyta</taxon>
        <taxon>Spermatophyta</taxon>
        <taxon>Magnoliopsida</taxon>
        <taxon>Liliopsida</taxon>
        <taxon>Poales</taxon>
        <taxon>Poaceae</taxon>
        <taxon>BOP clade</taxon>
        <taxon>Pooideae</taxon>
        <taxon>Stipodae</taxon>
        <taxon>Brachypodieae</taxon>
        <taxon>Brachypodium</taxon>
    </lineage>
</organism>
<dbReference type="EnsemblPlants" id="KQK03082">
    <property type="protein sequence ID" value="KQK03082"/>
    <property type="gene ID" value="BRADI_2g05450v3"/>
</dbReference>
<dbReference type="Gramene" id="KQK03082">
    <property type="protein sequence ID" value="KQK03082"/>
    <property type="gene ID" value="BRADI_2g05450v3"/>
</dbReference>
<dbReference type="AlphaFoldDB" id="A0A0Q3QNP1"/>
<evidence type="ECO:0000256" key="1">
    <source>
        <dbReference type="SAM" id="MobiDB-lite"/>
    </source>
</evidence>
<sequence length="145" mass="15807">MRGETVGSERVEGETNRRCSRSREEEDERRGLGRRSAAGWARRREAARRLGASAPDRRRRDRARPQADGRARFFLDKERREAGGAEWGCLPADGLRVCGWIRFRGSAAAAGGRRDGGGGGDWGDRGGEDSVLVPCAPVRPCVTAG</sequence>
<reference evidence="3" key="3">
    <citation type="submission" date="2018-08" db="UniProtKB">
        <authorList>
            <consortium name="EnsemblPlants"/>
        </authorList>
    </citation>
    <scope>IDENTIFICATION</scope>
    <source>
        <strain evidence="3">cv. Bd21</strain>
    </source>
</reference>